<dbReference type="PANTHER" id="PTHR33231:SF1">
    <property type="entry name" value="30S RIBOSOMAL PROTEIN"/>
    <property type="match status" value="1"/>
</dbReference>
<keyword evidence="3" id="KW-1185">Reference proteome</keyword>
<accession>A0ABW5FLM1</accession>
<feature type="domain" description="Sigma 54 modulation/S30EA ribosomal protein C-terminal" evidence="1">
    <location>
        <begin position="123"/>
        <end position="176"/>
    </location>
</feature>
<gene>
    <name evidence="2" type="ORF">ACFSXZ_06355</name>
</gene>
<dbReference type="Proteomes" id="UP001597417">
    <property type="component" value="Unassembled WGS sequence"/>
</dbReference>
<dbReference type="PANTHER" id="PTHR33231">
    <property type="entry name" value="30S RIBOSOMAL PROTEIN"/>
    <property type="match status" value="1"/>
</dbReference>
<dbReference type="InterPro" id="IPR050574">
    <property type="entry name" value="HPF/YfiA_ribosome-assoc"/>
</dbReference>
<proteinExistence type="predicted"/>
<dbReference type="Pfam" id="PF16321">
    <property type="entry name" value="Ribosom_S30AE_C"/>
    <property type="match status" value="2"/>
</dbReference>
<evidence type="ECO:0000313" key="3">
    <source>
        <dbReference type="Proteomes" id="UP001597417"/>
    </source>
</evidence>
<reference evidence="3" key="1">
    <citation type="journal article" date="2019" name="Int. J. Syst. Evol. Microbiol.">
        <title>The Global Catalogue of Microorganisms (GCM) 10K type strain sequencing project: providing services to taxonomists for standard genome sequencing and annotation.</title>
        <authorList>
            <consortium name="The Broad Institute Genomics Platform"/>
            <consortium name="The Broad Institute Genome Sequencing Center for Infectious Disease"/>
            <person name="Wu L."/>
            <person name="Ma J."/>
        </authorList>
    </citation>
    <scope>NUCLEOTIDE SEQUENCE [LARGE SCALE GENOMIC DNA]</scope>
    <source>
        <strain evidence="3">CGMCC 4.7645</strain>
    </source>
</reference>
<feature type="domain" description="Sigma 54 modulation/S30EA ribosomal protein C-terminal" evidence="1">
    <location>
        <begin position="202"/>
        <end position="246"/>
    </location>
</feature>
<evidence type="ECO:0000259" key="1">
    <source>
        <dbReference type="Pfam" id="PF16321"/>
    </source>
</evidence>
<organism evidence="2 3">
    <name type="scientific">Amycolatopsis pigmentata</name>
    <dbReference type="NCBI Taxonomy" id="450801"/>
    <lineage>
        <taxon>Bacteria</taxon>
        <taxon>Bacillati</taxon>
        <taxon>Actinomycetota</taxon>
        <taxon>Actinomycetes</taxon>
        <taxon>Pseudonocardiales</taxon>
        <taxon>Pseudonocardiaceae</taxon>
        <taxon>Amycolatopsis</taxon>
    </lineage>
</organism>
<protein>
    <submittedName>
        <fullName evidence="2">Sigma 54 modulation/S30EA ribosomal C-terminal domain-containing protein</fullName>
    </submittedName>
</protein>
<dbReference type="RefSeq" id="WP_378262202.1">
    <property type="nucleotide sequence ID" value="NZ_JBHUKR010000004.1"/>
</dbReference>
<dbReference type="Gene3D" id="3.30.160.100">
    <property type="entry name" value="Ribosome hibernation promotion factor-like"/>
    <property type="match status" value="1"/>
</dbReference>
<sequence>MNAAQPAAVVEIRVVTHDGALPEVADYARDRIGALVRSARRPVPSVRVRLSRHGKPEVPWAVVAQANLFVDGVPMRAQAEGGNSWEAVDRLEERLRCQLCARRGSRPEGAPPRSHRWYHRPETERRVVRRKSCALRRCTVEEAAREMGLLDYDFHLFVEATTGQDAVLVLADTTGYRLTLVAPPGPGEFGATRLPLTVGTEPAPRLTVEEAVVRSNEADVPFLFFVDTGRDRGAVLYRRYDGHYGLITPPAEKIP</sequence>
<dbReference type="InterPro" id="IPR038416">
    <property type="entry name" value="Ribosom_S30AE_C_sf"/>
</dbReference>
<dbReference type="Gene3D" id="3.30.505.50">
    <property type="entry name" value="Sigma 54 modulation/S30EA ribosomal protein, C-terminal domain"/>
    <property type="match status" value="2"/>
</dbReference>
<dbReference type="InterPro" id="IPR036567">
    <property type="entry name" value="RHF-like"/>
</dbReference>
<evidence type="ECO:0000313" key="2">
    <source>
        <dbReference type="EMBL" id="MFD2415943.1"/>
    </source>
</evidence>
<name>A0ABW5FLM1_9PSEU</name>
<dbReference type="EMBL" id="JBHUKR010000004">
    <property type="protein sequence ID" value="MFD2415943.1"/>
    <property type="molecule type" value="Genomic_DNA"/>
</dbReference>
<dbReference type="InterPro" id="IPR032528">
    <property type="entry name" value="Ribosom_S30AE_C"/>
</dbReference>
<dbReference type="SUPFAM" id="SSF69754">
    <property type="entry name" value="Ribosome binding protein Y (YfiA homologue)"/>
    <property type="match status" value="1"/>
</dbReference>
<comment type="caution">
    <text evidence="2">The sequence shown here is derived from an EMBL/GenBank/DDBJ whole genome shotgun (WGS) entry which is preliminary data.</text>
</comment>